<keyword evidence="3" id="KW-1003">Cell membrane</keyword>
<dbReference type="STRING" id="897.B2D07_05800"/>
<comment type="subcellular location">
    <subcellularLocation>
        <location evidence="1">Cell inner membrane</location>
    </subcellularLocation>
</comment>
<accession>S7UXT0</accession>
<dbReference type="EMBL" id="ATHJ01000094">
    <property type="protein sequence ID" value="EPR39049.1"/>
    <property type="molecule type" value="Genomic_DNA"/>
</dbReference>
<dbReference type="Gene3D" id="2.30.30.830">
    <property type="match status" value="1"/>
</dbReference>
<feature type="domain" description="PDZ" evidence="10">
    <location>
        <begin position="196"/>
        <end position="289"/>
    </location>
</feature>
<evidence type="ECO:0000313" key="12">
    <source>
        <dbReference type="Proteomes" id="UP000014977"/>
    </source>
</evidence>
<dbReference type="eggNOG" id="COG3031">
    <property type="taxonomic scope" value="Bacteria"/>
</dbReference>
<keyword evidence="2" id="KW-0813">Transport</keyword>
<comment type="caution">
    <text evidence="11">The sequence shown here is derived from an EMBL/GenBank/DDBJ whole genome shotgun (WGS) entry which is preliminary data.</text>
</comment>
<organism evidence="11 12">
    <name type="scientific">Desulfococcus multivorans DSM 2059</name>
    <dbReference type="NCBI Taxonomy" id="1121405"/>
    <lineage>
        <taxon>Bacteria</taxon>
        <taxon>Pseudomonadati</taxon>
        <taxon>Thermodesulfobacteriota</taxon>
        <taxon>Desulfobacteria</taxon>
        <taxon>Desulfobacterales</taxon>
        <taxon>Desulfococcaceae</taxon>
        <taxon>Desulfococcus</taxon>
    </lineage>
</organism>
<dbReference type="Gene3D" id="2.30.42.10">
    <property type="match status" value="1"/>
</dbReference>
<evidence type="ECO:0000256" key="1">
    <source>
        <dbReference type="ARBA" id="ARBA00004533"/>
    </source>
</evidence>
<dbReference type="GO" id="GO:0005886">
    <property type="term" value="C:plasma membrane"/>
    <property type="evidence" value="ECO:0007669"/>
    <property type="project" value="UniProtKB-SubCell"/>
</dbReference>
<keyword evidence="4" id="KW-0997">Cell inner membrane</keyword>
<dbReference type="Proteomes" id="UP000014977">
    <property type="component" value="Unassembled WGS sequence"/>
</dbReference>
<evidence type="ECO:0000256" key="5">
    <source>
        <dbReference type="ARBA" id="ARBA00022692"/>
    </source>
</evidence>
<evidence type="ECO:0000256" key="2">
    <source>
        <dbReference type="ARBA" id="ARBA00022448"/>
    </source>
</evidence>
<evidence type="ECO:0000256" key="8">
    <source>
        <dbReference type="ARBA" id="ARBA00023136"/>
    </source>
</evidence>
<evidence type="ECO:0000313" key="11">
    <source>
        <dbReference type="EMBL" id="EPR39049.1"/>
    </source>
</evidence>
<evidence type="ECO:0000256" key="3">
    <source>
        <dbReference type="ARBA" id="ARBA00022475"/>
    </source>
</evidence>
<evidence type="ECO:0000256" key="9">
    <source>
        <dbReference type="SAM" id="Phobius"/>
    </source>
</evidence>
<keyword evidence="12" id="KW-1185">Reference proteome</keyword>
<evidence type="ECO:0000256" key="7">
    <source>
        <dbReference type="ARBA" id="ARBA00022989"/>
    </source>
</evidence>
<evidence type="ECO:0000259" key="10">
    <source>
        <dbReference type="PROSITE" id="PS50106"/>
    </source>
</evidence>
<dbReference type="SMART" id="SM00228">
    <property type="entry name" value="PDZ"/>
    <property type="match status" value="1"/>
</dbReference>
<dbReference type="Pfam" id="PF13180">
    <property type="entry name" value="PDZ_2"/>
    <property type="match status" value="1"/>
</dbReference>
<gene>
    <name evidence="11" type="ORF">dsmv_0459</name>
</gene>
<keyword evidence="6" id="KW-0653">Protein transport</keyword>
<dbReference type="OrthoDB" id="5432730at2"/>
<keyword evidence="5 9" id="KW-0812">Transmembrane</keyword>
<proteinExistence type="predicted"/>
<dbReference type="AlphaFoldDB" id="S7UXT0"/>
<dbReference type="Pfam" id="PF11356">
    <property type="entry name" value="T2SSC"/>
    <property type="match status" value="1"/>
</dbReference>
<keyword evidence="7 9" id="KW-1133">Transmembrane helix</keyword>
<dbReference type="SUPFAM" id="SSF50156">
    <property type="entry name" value="PDZ domain-like"/>
    <property type="match status" value="1"/>
</dbReference>
<evidence type="ECO:0000256" key="4">
    <source>
        <dbReference type="ARBA" id="ARBA00022519"/>
    </source>
</evidence>
<dbReference type="PROSITE" id="PS50106">
    <property type="entry name" value="PDZ"/>
    <property type="match status" value="1"/>
</dbReference>
<reference evidence="11 12" key="1">
    <citation type="journal article" date="2013" name="Genome Announc.">
        <title>Draft genome sequences for three mercury-methylating, sulfate-reducing bacteria.</title>
        <authorList>
            <person name="Brown S.D."/>
            <person name="Hurt R.A.Jr."/>
            <person name="Gilmour C.C."/>
            <person name="Elias D.A."/>
        </authorList>
    </citation>
    <scope>NUCLEOTIDE SEQUENCE [LARGE SCALE GENOMIC DNA]</scope>
    <source>
        <strain evidence="11 12">DSM 2059</strain>
    </source>
</reference>
<keyword evidence="8 9" id="KW-0472">Membrane</keyword>
<sequence>MNITLTEKTYAVLINLFFVTMAAYLGVSAFYKGVTSGIDVADTPLSAKSSKSRQESVPFRPLSDYSVIEQRNLFKTGDLVRVSSASSPEQTDISELKETELKLKLWGTVSGEGEKTYAVIEDQQKRLQNLYRENDSIMNATIKRILREKVVLTVNGKDEVLAMEKTGSGEFPAGNTSLRAPAIPGIAGMLTSESQQISLNRQTISEAMNDLNGLMNQAKIRPHFRNGKPDGLTISRIQGDSIFARLGLRSGDIITSVDGQNIESVDDAMKFYNQLKSSSNVTLQVRRRGRPRQIEYTIE</sequence>
<dbReference type="InterPro" id="IPR001478">
    <property type="entry name" value="PDZ"/>
</dbReference>
<protein>
    <submittedName>
        <fullName evidence="11">PDZ/DHR/GLGF domain protein</fullName>
    </submittedName>
</protein>
<dbReference type="NCBIfam" id="NF041515">
    <property type="entry name" value="GspC_delta"/>
    <property type="match status" value="1"/>
</dbReference>
<dbReference type="InterPro" id="IPR036034">
    <property type="entry name" value="PDZ_sf"/>
</dbReference>
<name>S7UXT0_DESML</name>
<dbReference type="RefSeq" id="WP_020877121.1">
    <property type="nucleotide sequence ID" value="NZ_ATHJ01000094.1"/>
</dbReference>
<dbReference type="GO" id="GO:0015031">
    <property type="term" value="P:protein transport"/>
    <property type="evidence" value="ECO:0007669"/>
    <property type="project" value="UniProtKB-KW"/>
</dbReference>
<feature type="transmembrane region" description="Helical" evidence="9">
    <location>
        <begin position="12"/>
        <end position="31"/>
    </location>
</feature>
<evidence type="ECO:0000256" key="6">
    <source>
        <dbReference type="ARBA" id="ARBA00022927"/>
    </source>
</evidence>
<dbReference type="InterPro" id="IPR024961">
    <property type="entry name" value="T2SS_GspC_N"/>
</dbReference>